<evidence type="ECO:0000256" key="8">
    <source>
        <dbReference type="ARBA" id="ARBA00023163"/>
    </source>
</evidence>
<dbReference type="PROSITE" id="PS00028">
    <property type="entry name" value="ZINC_FINGER_C2H2_1"/>
    <property type="match status" value="2"/>
</dbReference>
<evidence type="ECO:0000256" key="4">
    <source>
        <dbReference type="ARBA" id="ARBA00022771"/>
    </source>
</evidence>
<evidence type="ECO:0000259" key="11">
    <source>
        <dbReference type="PROSITE" id="PS50157"/>
    </source>
</evidence>
<dbReference type="eggNOG" id="KOG1721">
    <property type="taxonomic scope" value="Eukaryota"/>
</dbReference>
<gene>
    <name evidence="12" type="ORF">G5I_05000</name>
</gene>
<dbReference type="GO" id="GO:0003677">
    <property type="term" value="F:DNA binding"/>
    <property type="evidence" value="ECO:0007669"/>
    <property type="project" value="UniProtKB-KW"/>
</dbReference>
<protein>
    <submittedName>
        <fullName evidence="12">Zinc finger protein 2</fullName>
    </submittedName>
</protein>
<dbReference type="Proteomes" id="UP000007755">
    <property type="component" value="Unassembled WGS sequence"/>
</dbReference>
<keyword evidence="8" id="KW-0804">Transcription</keyword>
<organism evidence="13">
    <name type="scientific">Acromyrmex echinatior</name>
    <name type="common">Panamanian leafcutter ant</name>
    <name type="synonym">Acromyrmex octospinosus echinatior</name>
    <dbReference type="NCBI Taxonomy" id="103372"/>
    <lineage>
        <taxon>Eukaryota</taxon>
        <taxon>Metazoa</taxon>
        <taxon>Ecdysozoa</taxon>
        <taxon>Arthropoda</taxon>
        <taxon>Hexapoda</taxon>
        <taxon>Insecta</taxon>
        <taxon>Pterygota</taxon>
        <taxon>Neoptera</taxon>
        <taxon>Endopterygota</taxon>
        <taxon>Hymenoptera</taxon>
        <taxon>Apocrita</taxon>
        <taxon>Aculeata</taxon>
        <taxon>Formicoidea</taxon>
        <taxon>Formicidae</taxon>
        <taxon>Myrmicinae</taxon>
        <taxon>Acromyrmex</taxon>
    </lineage>
</organism>
<evidence type="ECO:0000313" key="12">
    <source>
        <dbReference type="EMBL" id="EGI66525.1"/>
    </source>
</evidence>
<dbReference type="InParanoid" id="F4WH46"/>
<dbReference type="GO" id="GO:0005634">
    <property type="term" value="C:nucleus"/>
    <property type="evidence" value="ECO:0007669"/>
    <property type="project" value="UniProtKB-SubCell"/>
</dbReference>
<keyword evidence="4 10" id="KW-0863">Zinc-finger</keyword>
<dbReference type="OrthoDB" id="6359816at2759"/>
<evidence type="ECO:0000256" key="10">
    <source>
        <dbReference type="PROSITE-ProRule" id="PRU00042"/>
    </source>
</evidence>
<dbReference type="PROSITE" id="PS50157">
    <property type="entry name" value="ZINC_FINGER_C2H2_2"/>
    <property type="match status" value="4"/>
</dbReference>
<evidence type="ECO:0000256" key="5">
    <source>
        <dbReference type="ARBA" id="ARBA00022833"/>
    </source>
</evidence>
<dbReference type="InterPro" id="IPR013087">
    <property type="entry name" value="Znf_C2H2_type"/>
</dbReference>
<keyword evidence="6" id="KW-0805">Transcription regulation</keyword>
<proteinExistence type="predicted"/>
<evidence type="ECO:0000256" key="3">
    <source>
        <dbReference type="ARBA" id="ARBA00022737"/>
    </source>
</evidence>
<dbReference type="EMBL" id="GL888148">
    <property type="protein sequence ID" value="EGI66525.1"/>
    <property type="molecule type" value="Genomic_DNA"/>
</dbReference>
<dbReference type="SMART" id="SM00355">
    <property type="entry name" value="ZnF_C2H2"/>
    <property type="match status" value="4"/>
</dbReference>
<feature type="domain" description="C2H2-type" evidence="11">
    <location>
        <begin position="203"/>
        <end position="232"/>
    </location>
</feature>
<dbReference type="PANTHER" id="PTHR24394:SF29">
    <property type="entry name" value="MYONEURIN"/>
    <property type="match status" value="1"/>
</dbReference>
<dbReference type="SUPFAM" id="SSF57667">
    <property type="entry name" value="beta-beta-alpha zinc fingers"/>
    <property type="match status" value="2"/>
</dbReference>
<evidence type="ECO:0000256" key="2">
    <source>
        <dbReference type="ARBA" id="ARBA00022723"/>
    </source>
</evidence>
<evidence type="ECO:0000256" key="6">
    <source>
        <dbReference type="ARBA" id="ARBA00023015"/>
    </source>
</evidence>
<dbReference type="Pfam" id="PF00096">
    <property type="entry name" value="zf-C2H2"/>
    <property type="match status" value="2"/>
</dbReference>
<keyword evidence="9" id="KW-0539">Nucleus</keyword>
<keyword evidence="7" id="KW-0238">DNA-binding</keyword>
<dbReference type="PANTHER" id="PTHR24394">
    <property type="entry name" value="ZINC FINGER PROTEIN"/>
    <property type="match status" value="1"/>
</dbReference>
<accession>F4WH46</accession>
<dbReference type="GO" id="GO:0008270">
    <property type="term" value="F:zinc ion binding"/>
    <property type="evidence" value="ECO:0007669"/>
    <property type="project" value="UniProtKB-KW"/>
</dbReference>
<keyword evidence="2" id="KW-0479">Metal-binding</keyword>
<dbReference type="Gene3D" id="3.30.160.60">
    <property type="entry name" value="Classic Zinc Finger"/>
    <property type="match status" value="3"/>
</dbReference>
<dbReference type="InterPro" id="IPR036236">
    <property type="entry name" value="Znf_C2H2_sf"/>
</dbReference>
<evidence type="ECO:0000313" key="13">
    <source>
        <dbReference type="Proteomes" id="UP000007755"/>
    </source>
</evidence>
<evidence type="ECO:0000256" key="9">
    <source>
        <dbReference type="ARBA" id="ARBA00023242"/>
    </source>
</evidence>
<keyword evidence="5" id="KW-0862">Zinc</keyword>
<evidence type="ECO:0000256" key="7">
    <source>
        <dbReference type="ARBA" id="ARBA00023125"/>
    </source>
</evidence>
<dbReference type="InterPro" id="IPR041697">
    <property type="entry name" value="Znf-C2H2_11"/>
</dbReference>
<dbReference type="Pfam" id="PF16622">
    <property type="entry name" value="zf-C2H2_11"/>
    <property type="match status" value="1"/>
</dbReference>
<keyword evidence="13" id="KW-1185">Reference proteome</keyword>
<reference evidence="12" key="1">
    <citation type="submission" date="2011-02" db="EMBL/GenBank/DDBJ databases">
        <title>The genome of the leaf-cutting ant Acromyrmex echinatior suggests key adaptations to social evolution and fungus farming.</title>
        <authorList>
            <person name="Nygaard S."/>
            <person name="Zhang G."/>
        </authorList>
    </citation>
    <scope>NUCLEOTIDE SEQUENCE</scope>
</reference>
<comment type="subcellular location">
    <subcellularLocation>
        <location evidence="1">Nucleus</location>
    </subcellularLocation>
</comment>
<dbReference type="GO" id="GO:0000981">
    <property type="term" value="F:DNA-binding transcription factor activity, RNA polymerase II-specific"/>
    <property type="evidence" value="ECO:0007669"/>
    <property type="project" value="TreeGrafter"/>
</dbReference>
<feature type="domain" description="C2H2-type" evidence="11">
    <location>
        <begin position="52"/>
        <end position="79"/>
    </location>
</feature>
<dbReference type="AlphaFoldDB" id="F4WH46"/>
<keyword evidence="3" id="KW-0677">Repeat</keyword>
<evidence type="ECO:0000256" key="1">
    <source>
        <dbReference type="ARBA" id="ARBA00004123"/>
    </source>
</evidence>
<feature type="domain" description="C2H2-type" evidence="11">
    <location>
        <begin position="232"/>
        <end position="260"/>
    </location>
</feature>
<feature type="domain" description="C2H2-type" evidence="11">
    <location>
        <begin position="170"/>
        <end position="198"/>
    </location>
</feature>
<name>F4WH46_ACREC</name>
<sequence>MSRFDDYAELLFVSLLEKSKRDLAGIVWTTIEPGPPRKSRHANYLKDEDLTLKCPQCGRGYKVKPSLSKHLKYECGGRRNFSCDLCGRSFTQNVKMRSKFLKPPTSPMAAAVDLTTNNSVHFNTGLFPLHLSMSSASVSVDPSIDQTGYRTSFVPETQNCNEESQTCKPYKCPDCGKRLASQYSLNRHRTLVCLKPRNITGKYKCNDCKKRYESLGSLSRHRKYECHVPRKFFCIFCYKKFTQKSSLSRHLKNIHSEKIANDTVNKFVKVVPQLSYIKSNNLHKRDRKRQCIPSIRNNAPAFILAKKSTN</sequence>
<dbReference type="FunFam" id="3.30.160.60:FF:000446">
    <property type="entry name" value="Zinc finger protein"/>
    <property type="match status" value="1"/>
</dbReference>